<dbReference type="RefSeq" id="WP_160886767.1">
    <property type="nucleotide sequence ID" value="NZ_WURB01000018.1"/>
</dbReference>
<evidence type="ECO:0000313" key="2">
    <source>
        <dbReference type="Proteomes" id="UP000436483"/>
    </source>
</evidence>
<protein>
    <submittedName>
        <fullName evidence="1">Uncharacterized protein</fullName>
    </submittedName>
</protein>
<name>A0A7X3MUT4_9HYPH</name>
<proteinExistence type="predicted"/>
<dbReference type="EMBL" id="WURB01000018">
    <property type="protein sequence ID" value="MXQ13614.1"/>
    <property type="molecule type" value="Genomic_DNA"/>
</dbReference>
<dbReference type="AlphaFoldDB" id="A0A7X3MUT4"/>
<keyword evidence="2" id="KW-1185">Reference proteome</keyword>
<evidence type="ECO:0000313" key="1">
    <source>
        <dbReference type="EMBL" id="MXQ13614.1"/>
    </source>
</evidence>
<reference evidence="1 2" key="2">
    <citation type="submission" date="2020-01" db="EMBL/GenBank/DDBJ databases">
        <title>Microvirga sp. nov., an arsenate reduction bacterium isolated from Tibet hotspring sediments.</title>
        <authorList>
            <person name="Xian W.-D."/>
            <person name="Li W.-J."/>
        </authorList>
    </citation>
    <scope>NUCLEOTIDE SEQUENCE [LARGE SCALE GENOMIC DNA]</scope>
    <source>
        <strain evidence="1 2">KCTC 23863</strain>
    </source>
</reference>
<sequence length="94" mass="10192">MAVRAGVSPRVRRQKFGPVGPDFFGATSEASPGDEIPKKVGEVMTRLFAKFGMQEIMPKIRCPEKDPCGGKSGSQLISHHYKKVNDFLQTGGIG</sequence>
<comment type="caution">
    <text evidence="1">The sequence shown here is derived from an EMBL/GenBank/DDBJ whole genome shotgun (WGS) entry which is preliminary data.</text>
</comment>
<dbReference type="Proteomes" id="UP000436483">
    <property type="component" value="Unassembled WGS sequence"/>
</dbReference>
<reference evidence="1 2" key="1">
    <citation type="submission" date="2019-12" db="EMBL/GenBank/DDBJ databases">
        <authorList>
            <person name="Yuan C.-G."/>
        </authorList>
    </citation>
    <scope>NUCLEOTIDE SEQUENCE [LARGE SCALE GENOMIC DNA]</scope>
    <source>
        <strain evidence="1 2">KCTC 23863</strain>
    </source>
</reference>
<gene>
    <name evidence="1" type="ORF">GR328_19555</name>
</gene>
<organism evidence="1 2">
    <name type="scientific">Microvirga makkahensis</name>
    <dbReference type="NCBI Taxonomy" id="1128670"/>
    <lineage>
        <taxon>Bacteria</taxon>
        <taxon>Pseudomonadati</taxon>
        <taxon>Pseudomonadota</taxon>
        <taxon>Alphaproteobacteria</taxon>
        <taxon>Hyphomicrobiales</taxon>
        <taxon>Methylobacteriaceae</taxon>
        <taxon>Microvirga</taxon>
    </lineage>
</organism>
<accession>A0A7X3MUT4</accession>